<evidence type="ECO:0000259" key="1">
    <source>
        <dbReference type="Pfam" id="PF04480"/>
    </source>
</evidence>
<dbReference type="Proteomes" id="UP000254040">
    <property type="component" value="Unassembled WGS sequence"/>
</dbReference>
<dbReference type="AlphaFoldDB" id="A0A378K0S8"/>
<feature type="domain" description="DUF559" evidence="1">
    <location>
        <begin position="40"/>
        <end position="95"/>
    </location>
</feature>
<dbReference type="InterPro" id="IPR047216">
    <property type="entry name" value="Endonuclease_DUF559_bact"/>
</dbReference>
<gene>
    <name evidence="2" type="ORF">Lmor_2125</name>
    <name evidence="3" type="ORF">NCTC12239_00346</name>
</gene>
<sequence>MLRFFRMVSFNLHANLTFLQDSIFVTKRQEQVAGRRNLNCQQTLIFEIDGGQQNECRQNEYDNRRTNSLNNSGYEILRFWSNEVQQQLNLVMDVI</sequence>
<evidence type="ECO:0000313" key="5">
    <source>
        <dbReference type="Proteomes" id="UP000254040"/>
    </source>
</evidence>
<reference evidence="2 4" key="1">
    <citation type="submission" date="2015-11" db="EMBL/GenBank/DDBJ databases">
        <title>Genomic analysis of 38 Legionella species identifies large and diverse effector repertoires.</title>
        <authorList>
            <person name="Burstein D."/>
            <person name="Amaro F."/>
            <person name="Zusman T."/>
            <person name="Lifshitz Z."/>
            <person name="Cohen O."/>
            <person name="Gilbert J.A."/>
            <person name="Pupko T."/>
            <person name="Shuman H.A."/>
            <person name="Segal G."/>
        </authorList>
    </citation>
    <scope>NUCLEOTIDE SEQUENCE [LARGE SCALE GENOMIC DNA]</scope>
    <source>
        <strain evidence="2 4">ATCC 43877</strain>
    </source>
</reference>
<name>A0A378K0S8_9GAMM</name>
<dbReference type="Proteomes" id="UP000054985">
    <property type="component" value="Unassembled WGS sequence"/>
</dbReference>
<proteinExistence type="predicted"/>
<dbReference type="RefSeq" id="WP_081675703.1">
    <property type="nucleotide sequence ID" value="NZ_UGOG01000001.1"/>
</dbReference>
<dbReference type="InterPro" id="IPR007569">
    <property type="entry name" value="DUF559"/>
</dbReference>
<dbReference type="OrthoDB" id="9798754at2"/>
<dbReference type="Pfam" id="PF04480">
    <property type="entry name" value="DUF559"/>
    <property type="match status" value="1"/>
</dbReference>
<evidence type="ECO:0000313" key="3">
    <source>
        <dbReference type="EMBL" id="STX61431.1"/>
    </source>
</evidence>
<accession>A0A378K0S8</accession>
<evidence type="ECO:0000313" key="2">
    <source>
        <dbReference type="EMBL" id="KTD32500.1"/>
    </source>
</evidence>
<dbReference type="Gene3D" id="3.40.960.10">
    <property type="entry name" value="VSR Endonuclease"/>
    <property type="match status" value="1"/>
</dbReference>
<keyword evidence="4" id="KW-1185">Reference proteome</keyword>
<protein>
    <submittedName>
        <fullName evidence="3">Protein of uncharacterized function (DUF559)</fullName>
    </submittedName>
</protein>
<dbReference type="PANTHER" id="PTHR38590">
    <property type="entry name" value="BLL0828 PROTEIN"/>
    <property type="match status" value="1"/>
</dbReference>
<evidence type="ECO:0000313" key="4">
    <source>
        <dbReference type="Proteomes" id="UP000054985"/>
    </source>
</evidence>
<dbReference type="STRING" id="39962.Lmor_2125"/>
<dbReference type="PANTHER" id="PTHR38590:SF1">
    <property type="entry name" value="BLL0828 PROTEIN"/>
    <property type="match status" value="1"/>
</dbReference>
<dbReference type="EMBL" id="UGOG01000001">
    <property type="protein sequence ID" value="STX61431.1"/>
    <property type="molecule type" value="Genomic_DNA"/>
</dbReference>
<organism evidence="3 5">
    <name type="scientific">Legionella moravica</name>
    <dbReference type="NCBI Taxonomy" id="39962"/>
    <lineage>
        <taxon>Bacteria</taxon>
        <taxon>Pseudomonadati</taxon>
        <taxon>Pseudomonadota</taxon>
        <taxon>Gammaproteobacteria</taxon>
        <taxon>Legionellales</taxon>
        <taxon>Legionellaceae</taxon>
        <taxon>Legionella</taxon>
    </lineage>
</organism>
<reference evidence="3 5" key="2">
    <citation type="submission" date="2018-06" db="EMBL/GenBank/DDBJ databases">
        <authorList>
            <consortium name="Pathogen Informatics"/>
            <person name="Doyle S."/>
        </authorList>
    </citation>
    <scope>NUCLEOTIDE SEQUENCE [LARGE SCALE GENOMIC DNA]</scope>
    <source>
        <strain evidence="3 5">NCTC12239</strain>
    </source>
</reference>
<dbReference type="EMBL" id="LNYN01000028">
    <property type="protein sequence ID" value="KTD32500.1"/>
    <property type="molecule type" value="Genomic_DNA"/>
</dbReference>